<gene>
    <name evidence="3" type="ORF">RZ517_09470</name>
</gene>
<keyword evidence="1" id="KW-1133">Transmembrane helix</keyword>
<evidence type="ECO:0000313" key="4">
    <source>
        <dbReference type="Proteomes" id="UP001364156"/>
    </source>
</evidence>
<keyword evidence="4" id="KW-1185">Reference proteome</keyword>
<evidence type="ECO:0000256" key="2">
    <source>
        <dbReference type="SAM" id="SignalP"/>
    </source>
</evidence>
<proteinExistence type="predicted"/>
<organism evidence="3 4">
    <name type="scientific">Roseovarius phycicola</name>
    <dbReference type="NCBI Taxonomy" id="3080976"/>
    <lineage>
        <taxon>Bacteria</taxon>
        <taxon>Pseudomonadati</taxon>
        <taxon>Pseudomonadota</taxon>
        <taxon>Alphaproteobacteria</taxon>
        <taxon>Rhodobacterales</taxon>
        <taxon>Roseobacteraceae</taxon>
        <taxon>Roseovarius</taxon>
    </lineage>
</organism>
<keyword evidence="2" id="KW-0732">Signal</keyword>
<dbReference type="Proteomes" id="UP001364156">
    <property type="component" value="Chromosome"/>
</dbReference>
<sequence>MKPFFKTLTMTLGALALSGAAHAATVTVGPGGFNDGWATTITYEDDNSFARRGTSNDRDNALNALGPNNGDFFELGFRGSADFTFGKKFKASAQIFEVTFGSASNFPEAVDVYVGDGGLFQFVARISNVAAQGGGIVPLTGLIGSTFDTLRLVDASPLSSSAQSDQLGPLGGFDIDAIRVAPVPLPAAGAMLIAAIGGLAFLRRRRKPAA</sequence>
<keyword evidence="1" id="KW-0472">Membrane</keyword>
<keyword evidence="1" id="KW-0812">Transmembrane</keyword>
<dbReference type="InterPro" id="IPR022472">
    <property type="entry name" value="VPLPA-CTERM"/>
</dbReference>
<reference evidence="3 4" key="1">
    <citation type="submission" date="2023-10" db="EMBL/GenBank/DDBJ databases">
        <title>Roseovarius strain S88 nov., isolated from a marine algae.</title>
        <authorList>
            <person name="Lee M.W."/>
            <person name="Lee J.K."/>
            <person name="Kim J.M."/>
            <person name="Choi D.G."/>
            <person name="Baek J.H."/>
            <person name="Bayburt H."/>
            <person name="Jung J.J."/>
            <person name="Han D.M."/>
            <person name="Jeon C.O."/>
        </authorList>
    </citation>
    <scope>NUCLEOTIDE SEQUENCE [LARGE SCALE GENOMIC DNA]</scope>
    <source>
        <strain evidence="3 4">S88</strain>
    </source>
</reference>
<evidence type="ECO:0000256" key="1">
    <source>
        <dbReference type="SAM" id="Phobius"/>
    </source>
</evidence>
<feature type="chain" id="PRO_5046291454" evidence="2">
    <location>
        <begin position="24"/>
        <end position="210"/>
    </location>
</feature>
<name>A0ABZ2HBU6_9RHOB</name>
<feature type="transmembrane region" description="Helical" evidence="1">
    <location>
        <begin position="183"/>
        <end position="202"/>
    </location>
</feature>
<protein>
    <submittedName>
        <fullName evidence="3">VPLPA-CTERM sorting domain-containing protein</fullName>
    </submittedName>
</protein>
<dbReference type="NCBIfam" id="TIGR03370">
    <property type="entry name" value="VPLPA-CTERM"/>
    <property type="match status" value="1"/>
</dbReference>
<evidence type="ECO:0000313" key="3">
    <source>
        <dbReference type="EMBL" id="WWR45054.1"/>
    </source>
</evidence>
<accession>A0ABZ2HBU6</accession>
<feature type="signal peptide" evidence="2">
    <location>
        <begin position="1"/>
        <end position="23"/>
    </location>
</feature>
<dbReference type="RefSeq" id="WP_338547908.1">
    <property type="nucleotide sequence ID" value="NZ_CP146069.1"/>
</dbReference>
<dbReference type="EMBL" id="CP146069">
    <property type="protein sequence ID" value="WWR45054.1"/>
    <property type="molecule type" value="Genomic_DNA"/>
</dbReference>